<evidence type="ECO:0000256" key="1">
    <source>
        <dbReference type="SAM" id="MobiDB-lite"/>
    </source>
</evidence>
<comment type="caution">
    <text evidence="2">The sequence shown here is derived from an EMBL/GenBank/DDBJ whole genome shotgun (WGS) entry which is preliminary data.</text>
</comment>
<feature type="compositionally biased region" description="Polar residues" evidence="1">
    <location>
        <begin position="39"/>
        <end position="53"/>
    </location>
</feature>
<dbReference type="EMBL" id="RWJN01000355">
    <property type="protein sequence ID" value="TCD62653.1"/>
    <property type="molecule type" value="Genomic_DNA"/>
</dbReference>
<protein>
    <submittedName>
        <fullName evidence="2">Uncharacterized protein</fullName>
    </submittedName>
</protein>
<evidence type="ECO:0000313" key="2">
    <source>
        <dbReference type="EMBL" id="TCD62653.1"/>
    </source>
</evidence>
<evidence type="ECO:0000313" key="3">
    <source>
        <dbReference type="Proteomes" id="UP000292702"/>
    </source>
</evidence>
<reference evidence="2 3" key="1">
    <citation type="submission" date="2018-11" db="EMBL/GenBank/DDBJ databases">
        <title>Genome assembly of Steccherinum ochraceum LE-BIN_3174, the white-rot fungus of the Steccherinaceae family (The Residual Polyporoid clade, Polyporales, Basidiomycota).</title>
        <authorList>
            <person name="Fedorova T.V."/>
            <person name="Glazunova O.A."/>
            <person name="Landesman E.O."/>
            <person name="Moiseenko K.V."/>
            <person name="Psurtseva N.V."/>
            <person name="Savinova O.S."/>
            <person name="Shakhova N.V."/>
            <person name="Tyazhelova T.V."/>
            <person name="Vasina D.V."/>
        </authorList>
    </citation>
    <scope>NUCLEOTIDE SEQUENCE [LARGE SCALE GENOMIC DNA]</scope>
    <source>
        <strain evidence="2 3">LE-BIN_3174</strain>
    </source>
</reference>
<feature type="region of interest" description="Disordered" evidence="1">
    <location>
        <begin position="1"/>
        <end position="22"/>
    </location>
</feature>
<proteinExistence type="predicted"/>
<accession>A0A4R0R874</accession>
<sequence length="72" mass="7834">MNSTGYRWTSKATGIGPSQGQYRSVTGHVMCKVSHDSALGSSETWPRLSSSRSAVRPHNRVRNGLELSRTAS</sequence>
<dbReference type="AlphaFoldDB" id="A0A4R0R874"/>
<feature type="region of interest" description="Disordered" evidence="1">
    <location>
        <begin position="36"/>
        <end position="72"/>
    </location>
</feature>
<organism evidence="2 3">
    <name type="scientific">Steccherinum ochraceum</name>
    <dbReference type="NCBI Taxonomy" id="92696"/>
    <lineage>
        <taxon>Eukaryota</taxon>
        <taxon>Fungi</taxon>
        <taxon>Dikarya</taxon>
        <taxon>Basidiomycota</taxon>
        <taxon>Agaricomycotina</taxon>
        <taxon>Agaricomycetes</taxon>
        <taxon>Polyporales</taxon>
        <taxon>Steccherinaceae</taxon>
        <taxon>Steccherinum</taxon>
    </lineage>
</organism>
<name>A0A4R0R874_9APHY</name>
<keyword evidence="3" id="KW-1185">Reference proteome</keyword>
<dbReference type="Proteomes" id="UP000292702">
    <property type="component" value="Unassembled WGS sequence"/>
</dbReference>
<gene>
    <name evidence="2" type="ORF">EIP91_006606</name>
</gene>